<feature type="compositionally biased region" description="Acidic residues" evidence="2">
    <location>
        <begin position="581"/>
        <end position="597"/>
    </location>
</feature>
<feature type="compositionally biased region" description="Acidic residues" evidence="2">
    <location>
        <begin position="262"/>
        <end position="277"/>
    </location>
</feature>
<dbReference type="PROSITE" id="PS00028">
    <property type="entry name" value="ZINC_FINGER_C2H2_1"/>
    <property type="match status" value="1"/>
</dbReference>
<evidence type="ECO:0000313" key="5">
    <source>
        <dbReference type="Proteomes" id="UP001590950"/>
    </source>
</evidence>
<feature type="region of interest" description="Disordered" evidence="2">
    <location>
        <begin position="244"/>
        <end position="321"/>
    </location>
</feature>
<feature type="compositionally biased region" description="Polar residues" evidence="2">
    <location>
        <begin position="246"/>
        <end position="258"/>
    </location>
</feature>
<keyword evidence="1" id="KW-0862">Zinc</keyword>
<name>A0ABR3ZVN6_9LECA</name>
<evidence type="ECO:0000256" key="2">
    <source>
        <dbReference type="SAM" id="MobiDB-lite"/>
    </source>
</evidence>
<reference evidence="4 5" key="1">
    <citation type="submission" date="2024-09" db="EMBL/GenBank/DDBJ databases">
        <title>Rethinking Asexuality: The Enigmatic Case of Functional Sexual Genes in Lepraria (Stereocaulaceae).</title>
        <authorList>
            <person name="Doellman M."/>
            <person name="Sun Y."/>
            <person name="Barcenas-Pena A."/>
            <person name="Lumbsch H.T."/>
            <person name="Grewe F."/>
        </authorList>
    </citation>
    <scope>NUCLEOTIDE SEQUENCE [LARGE SCALE GENOMIC DNA]</scope>
    <source>
        <strain evidence="4 5">Mercado 3170</strain>
    </source>
</reference>
<keyword evidence="1" id="KW-0863">Zinc-finger</keyword>
<dbReference type="PANTHER" id="PTHR23225">
    <property type="entry name" value="ZINC FINGER PROTEIN"/>
    <property type="match status" value="1"/>
</dbReference>
<sequence length="597" mass="67953">MGAVRAFPDVSDSFNLCEDEYDQTLVFHNYSDFEVSPQDSQDSLDDAIARFGFEEAGEQPVYRGPGIESCFKSSEHRNWLDAPSSWQMGPQDWHPRDSLPEQWLYDLKIPSNPSTRSAWTPFDQEASCSGGGSWSPHTIDSRSDAGGLFVQQQSSWESHRPGMTYIHAGGTLDFHANGSYHCSSSTKVISPQELEHHHDDYVDVYSPRTDLQVVGIGQAEYPEDTQCYPQHFCQEQYCTKDEGLGSSIQSTKEGSNAPSVKDEDDMEEDAEHDDDEDWSPKVEKSIHGRRLSRRSTLTKPAPNGAKCPQRPNFPPNKAPKPTGIVKKQPLKHHVPTHSNARNTKLQPCEQCEMAFPSDSTLKKHVLATHSRPFVCTFHNYGCGSTVGSKNEWKRHINVQHMHLETWRCDIGACAIPAGAPKDSQQDDQNCRRSSSHRIPSLAGQLDTDAATTHDFDRKDLFTQHMKRMHAPPATASRAEKQAFDAGIEEAQKRCYRKLRDPPENTLCPFCPDHPIFETWDDRTEHVGKHLEKNDIDRKTEIEDPVLREWLRAEDYLEWKGQCWRLKDNGKKKKRTAIKKEEDEEDEEDAEGEYVMER</sequence>
<accession>A0ABR3ZVN6</accession>
<evidence type="ECO:0000256" key="1">
    <source>
        <dbReference type="PROSITE-ProRule" id="PRU00042"/>
    </source>
</evidence>
<feature type="region of interest" description="Disordered" evidence="2">
    <location>
        <begin position="568"/>
        <end position="597"/>
    </location>
</feature>
<dbReference type="InterPro" id="IPR039970">
    <property type="entry name" value="TF_Grauzone"/>
</dbReference>
<keyword evidence="1" id="KW-0479">Metal-binding</keyword>
<gene>
    <name evidence="4" type="ORF">N7G274_009609</name>
</gene>
<organism evidence="4 5">
    <name type="scientific">Stereocaulon virgatum</name>
    <dbReference type="NCBI Taxonomy" id="373712"/>
    <lineage>
        <taxon>Eukaryota</taxon>
        <taxon>Fungi</taxon>
        <taxon>Dikarya</taxon>
        <taxon>Ascomycota</taxon>
        <taxon>Pezizomycotina</taxon>
        <taxon>Lecanoromycetes</taxon>
        <taxon>OSLEUM clade</taxon>
        <taxon>Lecanoromycetidae</taxon>
        <taxon>Lecanorales</taxon>
        <taxon>Lecanorineae</taxon>
        <taxon>Stereocaulaceae</taxon>
        <taxon>Stereocaulon</taxon>
    </lineage>
</organism>
<feature type="region of interest" description="Disordered" evidence="2">
    <location>
        <begin position="419"/>
        <end position="449"/>
    </location>
</feature>
<keyword evidence="5" id="KW-1185">Reference proteome</keyword>
<evidence type="ECO:0000259" key="3">
    <source>
        <dbReference type="PROSITE" id="PS50157"/>
    </source>
</evidence>
<dbReference type="PROSITE" id="PS50157">
    <property type="entry name" value="ZINC_FINGER_C2H2_2"/>
    <property type="match status" value="1"/>
</dbReference>
<dbReference type="EMBL" id="JBEFKJ010000038">
    <property type="protein sequence ID" value="KAL2037664.1"/>
    <property type="molecule type" value="Genomic_DNA"/>
</dbReference>
<dbReference type="SMART" id="SM00355">
    <property type="entry name" value="ZnF_C2H2"/>
    <property type="match status" value="3"/>
</dbReference>
<proteinExistence type="predicted"/>
<evidence type="ECO:0000313" key="4">
    <source>
        <dbReference type="EMBL" id="KAL2037664.1"/>
    </source>
</evidence>
<dbReference type="Gene3D" id="3.30.160.60">
    <property type="entry name" value="Classic Zinc Finger"/>
    <property type="match status" value="1"/>
</dbReference>
<dbReference type="Proteomes" id="UP001590950">
    <property type="component" value="Unassembled WGS sequence"/>
</dbReference>
<comment type="caution">
    <text evidence="4">The sequence shown here is derived from an EMBL/GenBank/DDBJ whole genome shotgun (WGS) entry which is preliminary data.</text>
</comment>
<dbReference type="InterPro" id="IPR013087">
    <property type="entry name" value="Znf_C2H2_type"/>
</dbReference>
<protein>
    <recommendedName>
        <fullName evidence="3">C2H2-type domain-containing protein</fullName>
    </recommendedName>
</protein>
<dbReference type="PANTHER" id="PTHR23225:SF2">
    <property type="entry name" value="AT09679P-RELATED"/>
    <property type="match status" value="1"/>
</dbReference>
<feature type="domain" description="C2H2-type" evidence="3">
    <location>
        <begin position="346"/>
        <end position="370"/>
    </location>
</feature>